<evidence type="ECO:0000256" key="6">
    <source>
        <dbReference type="ARBA" id="ARBA00022989"/>
    </source>
</evidence>
<dbReference type="Gene3D" id="1.50.40.10">
    <property type="entry name" value="Mitochondrial carrier domain"/>
    <property type="match status" value="1"/>
</dbReference>
<keyword evidence="7 10" id="KW-0496">Mitochondrion</keyword>
<comment type="subcellular location">
    <subcellularLocation>
        <location evidence="1">Membrane</location>
        <topology evidence="1">Multi-pass membrane protein</topology>
    </subcellularLocation>
    <subcellularLocation>
        <location evidence="10">Mitochondrion inner membrane</location>
        <topology evidence="10">Multi-pass membrane protein</topology>
    </subcellularLocation>
</comment>
<comment type="similarity">
    <text evidence="10">Belongs to the mitochondrial carrier (TC 2.A.29) family. SLC25A38 subfamily.</text>
</comment>
<comment type="catalytic activity">
    <reaction evidence="9 10">
        <text>glycine(in) = glycine(out)</text>
        <dbReference type="Rhea" id="RHEA:70715"/>
        <dbReference type="ChEBI" id="CHEBI:57305"/>
    </reaction>
</comment>
<name>A0AAI9UJ00_9PEZI</name>
<keyword evidence="8 10" id="KW-0472">Membrane</keyword>
<dbReference type="SUPFAM" id="SSF103506">
    <property type="entry name" value="Mitochondrial carrier"/>
    <property type="match status" value="1"/>
</dbReference>
<dbReference type="Pfam" id="PF00153">
    <property type="entry name" value="Mito_carr"/>
    <property type="match status" value="3"/>
</dbReference>
<keyword evidence="3 10" id="KW-0812">Transmembrane</keyword>
<evidence type="ECO:0000256" key="8">
    <source>
        <dbReference type="ARBA" id="ARBA00023136"/>
    </source>
</evidence>
<gene>
    <name evidence="12" type="ORF">CCUS01_09586</name>
</gene>
<reference evidence="12" key="1">
    <citation type="submission" date="2016-11" db="EMBL/GenBank/DDBJ databases">
        <title>The genome sequence of Colletotrichum cuscutae.</title>
        <authorList>
            <person name="Baroncelli R."/>
        </authorList>
    </citation>
    <scope>NUCLEOTIDE SEQUENCE</scope>
    <source>
        <strain evidence="12">IMI 304802</strain>
    </source>
</reference>
<keyword evidence="13" id="KW-1185">Reference proteome</keyword>
<dbReference type="GO" id="GO:0017119">
    <property type="term" value="C:Golgi transport complex"/>
    <property type="evidence" value="ECO:0007669"/>
    <property type="project" value="InterPro"/>
</dbReference>
<sequence>MADVLLDLLDARQSTSLDTDANALFNPTTRSTKLAYLSHLADQSPEALASTEPQSLAQTSHSLLLSLQGVSKRSHKSIIDSASNHTGLTRALPTLVADTADLRNAIPKLESEALRFSTIYSKSRDNEDLAERKRALLLLRNVERLVDVLELPTLLSSATNTVPANYASALDLNAHIRRLHGLYSSSPLVDLVSQQADEAIVKMTADLIAALKSPGLKLAASLRTISWLRRVLPDMSSMSSTSRGSQEHTLSLLFLCCRVATLDATLGALQPLRELADDERQRQQSANQQSWSGGQQTEKYLKRYVEVFREQSFSVVSMFKSIFPSTGYQTGTTYDDEDPFRPMPSTLSTFPLHLVEMLLETLTIYLPVVKDQAARDSILTQVLYCSGSLGRLGGDFGMLLATLGDEHEVTKQSEWVDIVKRHRLLSGRLESVIGDFKATGAKEATKPADESTMLSSSSPDTTRGSCFFNVAALTCPSPLTARHFVAGLGSGIASAVLLQPLDLLKTRVQQSGHRSLTSYLREVAAAPNKIQTLWRGTIPSALRTGFGSALYFTSLNSIRQHVAQSRLLSQAAGNRAAHSSSLPTLTPSANLVAGAVARTFAGFVLMPLTVIKVRYESNLYSYKSLLGASSDIYRTNGPRGFFAGFGATAVRDAPYAGMYVLFYELLKKQLSSLSTRKDSPNPNRPVAITTSHATLVNFSSAVMAGGACSVISNPFDAIKTRIQLQPAVYRNMYQACQKMISEEGVRSLMDGVALRMSRKAMSSALAWTVYEELMRRAERTWSSNLTTTTTAEP</sequence>
<dbReference type="PANTHER" id="PTHR46181:SF3">
    <property type="entry name" value="MITOCHONDRIAL GLYCINE TRANSPORTER"/>
    <property type="match status" value="1"/>
</dbReference>
<evidence type="ECO:0000256" key="2">
    <source>
        <dbReference type="ARBA" id="ARBA00022448"/>
    </source>
</evidence>
<organism evidence="12 13">
    <name type="scientific">Colletotrichum cuscutae</name>
    <dbReference type="NCBI Taxonomy" id="1209917"/>
    <lineage>
        <taxon>Eukaryota</taxon>
        <taxon>Fungi</taxon>
        <taxon>Dikarya</taxon>
        <taxon>Ascomycota</taxon>
        <taxon>Pezizomycotina</taxon>
        <taxon>Sordariomycetes</taxon>
        <taxon>Hypocreomycetidae</taxon>
        <taxon>Glomerellales</taxon>
        <taxon>Glomerellaceae</taxon>
        <taxon>Colletotrichum</taxon>
        <taxon>Colletotrichum acutatum species complex</taxon>
    </lineage>
</organism>
<dbReference type="InterPro" id="IPR023395">
    <property type="entry name" value="MCP_dom_sf"/>
</dbReference>
<dbReference type="EMBL" id="MPDP01000280">
    <property type="protein sequence ID" value="KAK1457937.1"/>
    <property type="molecule type" value="Genomic_DNA"/>
</dbReference>
<dbReference type="GO" id="GO:0015187">
    <property type="term" value="F:glycine transmembrane transporter activity"/>
    <property type="evidence" value="ECO:0007669"/>
    <property type="project" value="UniProtKB-UniRule"/>
</dbReference>
<evidence type="ECO:0000256" key="9">
    <source>
        <dbReference type="ARBA" id="ARBA00034060"/>
    </source>
</evidence>
<evidence type="ECO:0000256" key="4">
    <source>
        <dbReference type="ARBA" id="ARBA00022737"/>
    </source>
</evidence>
<feature type="repeat" description="Solcar" evidence="11">
    <location>
        <begin position="692"/>
        <end position="776"/>
    </location>
</feature>
<comment type="function">
    <text evidence="10">Mitochondrial glycine transporter that imports glycine into the mitochondrial matrix. Plays an important role in providing glycine for the first enzymatic step in heme biosynthesis, the condensation of glycine with succinyl-CoA to produce 5-aminolevulinate (ALA) in the miochondrial matrix.</text>
</comment>
<evidence type="ECO:0000256" key="3">
    <source>
        <dbReference type="ARBA" id="ARBA00022692"/>
    </source>
</evidence>
<evidence type="ECO:0000256" key="10">
    <source>
        <dbReference type="HAMAP-Rule" id="MF_03064"/>
    </source>
</evidence>
<dbReference type="GO" id="GO:1904983">
    <property type="term" value="P:glycine import into mitochondrion"/>
    <property type="evidence" value="ECO:0007669"/>
    <property type="project" value="UniProtKB-UniRule"/>
</dbReference>
<accession>A0AAI9UJ00</accession>
<dbReference type="HAMAP" id="MF_03064">
    <property type="entry name" value="SLC25A38"/>
    <property type="match status" value="1"/>
</dbReference>
<dbReference type="Pfam" id="PF04124">
    <property type="entry name" value="Dor1"/>
    <property type="match status" value="1"/>
</dbReference>
<keyword evidence="5 10" id="KW-0999">Mitochondrion inner membrane</keyword>
<evidence type="ECO:0000256" key="11">
    <source>
        <dbReference type="PROSITE-ProRule" id="PRU00282"/>
    </source>
</evidence>
<keyword evidence="4 10" id="KW-0677">Repeat</keyword>
<dbReference type="PANTHER" id="PTHR46181">
    <property type="entry name" value="MITOCHONDRIAL GLYCINE TRANSPORTER"/>
    <property type="match status" value="1"/>
</dbReference>
<feature type="repeat" description="Solcar" evidence="11">
    <location>
        <begin position="478"/>
        <end position="561"/>
    </location>
</feature>
<proteinExistence type="inferred from homology"/>
<keyword evidence="6 10" id="KW-1133">Transmembrane helix</keyword>
<protein>
    <recommendedName>
        <fullName evidence="10">Mitochondrial glycine transporter</fullName>
    </recommendedName>
    <alternativeName>
        <fullName evidence="10">Solute carrier family 25 member 38 homolog</fullName>
    </alternativeName>
</protein>
<dbReference type="InterPro" id="IPR018108">
    <property type="entry name" value="MCP_transmembrane"/>
</dbReference>
<evidence type="ECO:0000256" key="7">
    <source>
        <dbReference type="ARBA" id="ARBA00023128"/>
    </source>
</evidence>
<keyword evidence="2 10" id="KW-0813">Transport</keyword>
<evidence type="ECO:0000256" key="1">
    <source>
        <dbReference type="ARBA" id="ARBA00004141"/>
    </source>
</evidence>
<dbReference type="GO" id="GO:0005743">
    <property type="term" value="C:mitochondrial inner membrane"/>
    <property type="evidence" value="ECO:0007669"/>
    <property type="project" value="UniProtKB-SubCell"/>
</dbReference>
<evidence type="ECO:0000313" key="13">
    <source>
        <dbReference type="Proteomes" id="UP001239213"/>
    </source>
</evidence>
<dbReference type="InterPro" id="IPR007255">
    <property type="entry name" value="COG8"/>
</dbReference>
<feature type="repeat" description="Solcar" evidence="11">
    <location>
        <begin position="585"/>
        <end position="669"/>
    </location>
</feature>
<dbReference type="AlphaFoldDB" id="A0AAI9UJ00"/>
<dbReference type="InterPro" id="IPR030847">
    <property type="entry name" value="Hem25/SLC25A38"/>
</dbReference>
<dbReference type="PROSITE" id="PS50920">
    <property type="entry name" value="SOLCAR"/>
    <property type="match status" value="3"/>
</dbReference>
<comment type="caution">
    <text evidence="12">The sequence shown here is derived from an EMBL/GenBank/DDBJ whole genome shotgun (WGS) entry which is preliminary data.</text>
</comment>
<evidence type="ECO:0000313" key="12">
    <source>
        <dbReference type="EMBL" id="KAK1457937.1"/>
    </source>
</evidence>
<evidence type="ECO:0000256" key="5">
    <source>
        <dbReference type="ARBA" id="ARBA00022792"/>
    </source>
</evidence>
<dbReference type="Proteomes" id="UP001239213">
    <property type="component" value="Unassembled WGS sequence"/>
</dbReference>